<comment type="caution">
    <text evidence="2">The sequence shown here is derived from an EMBL/GenBank/DDBJ whole genome shotgun (WGS) entry which is preliminary data.</text>
</comment>
<evidence type="ECO:0000313" key="2">
    <source>
        <dbReference type="EMBL" id="KAF6741899.1"/>
    </source>
</evidence>
<reference evidence="2 3" key="1">
    <citation type="submission" date="2020-07" db="EMBL/GenBank/DDBJ databases">
        <title>Comparative genomics of pyrophilous fungi reveals a link between fire events and developmental genes.</title>
        <authorList>
            <consortium name="DOE Joint Genome Institute"/>
            <person name="Steindorff A.S."/>
            <person name="Carver A."/>
            <person name="Calhoun S."/>
            <person name="Stillman K."/>
            <person name="Liu H."/>
            <person name="Lipzen A."/>
            <person name="Pangilinan J."/>
            <person name="Labutti K."/>
            <person name="Bruns T.D."/>
            <person name="Grigoriev I.V."/>
        </authorList>
    </citation>
    <scope>NUCLEOTIDE SEQUENCE [LARGE SCALE GENOMIC DNA]</scope>
    <source>
        <strain evidence="2 3">CBS 144469</strain>
    </source>
</reference>
<keyword evidence="3" id="KW-1185">Reference proteome</keyword>
<accession>A0A8H6H7K6</accession>
<gene>
    <name evidence="1" type="ORF">DFP72DRAFT_1179927</name>
    <name evidence="2" type="ORF">DFP72DRAFT_1179930</name>
</gene>
<dbReference type="AlphaFoldDB" id="A0A8H6H7K6"/>
<dbReference type="EMBL" id="JACGCI010000213">
    <property type="protein sequence ID" value="KAF6741890.1"/>
    <property type="molecule type" value="Genomic_DNA"/>
</dbReference>
<proteinExistence type="predicted"/>
<organism evidence="2 3">
    <name type="scientific">Ephemerocybe angulata</name>
    <dbReference type="NCBI Taxonomy" id="980116"/>
    <lineage>
        <taxon>Eukaryota</taxon>
        <taxon>Fungi</taxon>
        <taxon>Dikarya</taxon>
        <taxon>Basidiomycota</taxon>
        <taxon>Agaricomycotina</taxon>
        <taxon>Agaricomycetes</taxon>
        <taxon>Agaricomycetidae</taxon>
        <taxon>Agaricales</taxon>
        <taxon>Agaricineae</taxon>
        <taxon>Psathyrellaceae</taxon>
        <taxon>Ephemerocybe</taxon>
    </lineage>
</organism>
<dbReference type="Proteomes" id="UP000521943">
    <property type="component" value="Unassembled WGS sequence"/>
</dbReference>
<sequence>MASGAAILCVQKSEPPEPVGLEVYYHTPVPSTALINLAALSTDSCTSSLYPSTLLVAAFFELAAFDAPAAVRRYASRYPYVMPPRPLLDVSIQFPHPLLSTVALMRQTTCMITVVVEVDKLVWLMCVRLSSSRQVPPSLCTIQLGRAANRQHMHVHTQS</sequence>
<evidence type="ECO:0000313" key="3">
    <source>
        <dbReference type="Proteomes" id="UP000521943"/>
    </source>
</evidence>
<protein>
    <submittedName>
        <fullName evidence="2">Uncharacterized protein</fullName>
    </submittedName>
</protein>
<evidence type="ECO:0000313" key="1">
    <source>
        <dbReference type="EMBL" id="KAF6741890.1"/>
    </source>
</evidence>
<name>A0A8H6H7K6_9AGAR</name>
<dbReference type="EMBL" id="JACGCI010000213">
    <property type="protein sequence ID" value="KAF6741899.1"/>
    <property type="molecule type" value="Genomic_DNA"/>
</dbReference>